<organism evidence="1 2">
    <name type="scientific">Pleurodeles waltl</name>
    <name type="common">Iberian ribbed newt</name>
    <dbReference type="NCBI Taxonomy" id="8319"/>
    <lineage>
        <taxon>Eukaryota</taxon>
        <taxon>Metazoa</taxon>
        <taxon>Chordata</taxon>
        <taxon>Craniata</taxon>
        <taxon>Vertebrata</taxon>
        <taxon>Euteleostomi</taxon>
        <taxon>Amphibia</taxon>
        <taxon>Batrachia</taxon>
        <taxon>Caudata</taxon>
        <taxon>Salamandroidea</taxon>
        <taxon>Salamandridae</taxon>
        <taxon>Pleurodelinae</taxon>
        <taxon>Pleurodeles</taxon>
    </lineage>
</organism>
<sequence>MKTRAPGDVRGVAPGTGYTGAKRLLKSTCVGCTPQDRGENTCFRCSQGNEDAQLGGRQEETALEHDTHAARAPLLERPPQGEGARCAVRQKAGGRTCGCIDCTPPRDQIRPGAEPCMGTIL</sequence>
<evidence type="ECO:0000313" key="1">
    <source>
        <dbReference type="EMBL" id="KAJ1164267.1"/>
    </source>
</evidence>
<protein>
    <submittedName>
        <fullName evidence="1">Uncharacterized protein</fullName>
    </submittedName>
</protein>
<gene>
    <name evidence="1" type="ORF">NDU88_004712</name>
</gene>
<comment type="caution">
    <text evidence="1">The sequence shown here is derived from an EMBL/GenBank/DDBJ whole genome shotgun (WGS) entry which is preliminary data.</text>
</comment>
<keyword evidence="2" id="KW-1185">Reference proteome</keyword>
<accession>A0AAV7SJQ0</accession>
<dbReference type="Proteomes" id="UP001066276">
    <property type="component" value="Chromosome 4_2"/>
</dbReference>
<dbReference type="AlphaFoldDB" id="A0AAV7SJQ0"/>
<evidence type="ECO:0000313" key="2">
    <source>
        <dbReference type="Proteomes" id="UP001066276"/>
    </source>
</evidence>
<name>A0AAV7SJQ0_PLEWA</name>
<reference evidence="1" key="1">
    <citation type="journal article" date="2022" name="bioRxiv">
        <title>Sequencing and chromosome-scale assembly of the giantPleurodeles waltlgenome.</title>
        <authorList>
            <person name="Brown T."/>
            <person name="Elewa A."/>
            <person name="Iarovenko S."/>
            <person name="Subramanian E."/>
            <person name="Araus A.J."/>
            <person name="Petzold A."/>
            <person name="Susuki M."/>
            <person name="Suzuki K.-i.T."/>
            <person name="Hayashi T."/>
            <person name="Toyoda A."/>
            <person name="Oliveira C."/>
            <person name="Osipova E."/>
            <person name="Leigh N.D."/>
            <person name="Simon A."/>
            <person name="Yun M.H."/>
        </authorList>
    </citation>
    <scope>NUCLEOTIDE SEQUENCE</scope>
    <source>
        <strain evidence="1">20211129_DDA</strain>
        <tissue evidence="1">Liver</tissue>
    </source>
</reference>
<proteinExistence type="predicted"/>
<dbReference type="EMBL" id="JANPWB010000008">
    <property type="protein sequence ID" value="KAJ1164267.1"/>
    <property type="molecule type" value="Genomic_DNA"/>
</dbReference>